<dbReference type="PANTHER" id="PTHR37984:SF5">
    <property type="entry name" value="PROTEIN NYNRIN-LIKE"/>
    <property type="match status" value="1"/>
</dbReference>
<keyword evidence="1" id="KW-0511">Multifunctional enzyme</keyword>
<dbReference type="InterPro" id="IPR043128">
    <property type="entry name" value="Rev_trsase/Diguanyl_cyclase"/>
</dbReference>
<feature type="domain" description="Reverse transcriptase/retrotransposon-derived protein RNase H-like" evidence="2">
    <location>
        <begin position="31"/>
        <end position="69"/>
    </location>
</feature>
<dbReference type="OrthoDB" id="10068564at2759"/>
<dbReference type="SUPFAM" id="SSF56672">
    <property type="entry name" value="DNA/RNA polymerases"/>
    <property type="match status" value="1"/>
</dbReference>
<dbReference type="InterPro" id="IPR041577">
    <property type="entry name" value="RT_RNaseH_2"/>
</dbReference>
<protein>
    <submittedName>
        <fullName evidence="3">Hypp6795 protein</fullName>
    </submittedName>
</protein>
<dbReference type="Proteomes" id="UP000838412">
    <property type="component" value="Chromosome 12"/>
</dbReference>
<evidence type="ECO:0000313" key="4">
    <source>
        <dbReference type="Proteomes" id="UP000838412"/>
    </source>
</evidence>
<accession>A0A8K0EAN4</accession>
<dbReference type="Gene3D" id="3.30.70.270">
    <property type="match status" value="1"/>
</dbReference>
<dbReference type="GO" id="GO:0003824">
    <property type="term" value="F:catalytic activity"/>
    <property type="evidence" value="ECO:0007669"/>
    <property type="project" value="UniProtKB-KW"/>
</dbReference>
<sequence length="80" mass="9426">MTNFLSRFIPNYTSVVKSLRDLTKQNVPWHWGKEQEDAFAQVKKILTHERNLSYFDTNKVIELHVDASTCKRRGMDQLLS</sequence>
<dbReference type="EMBL" id="OV696697">
    <property type="protein sequence ID" value="CAH1242519.1"/>
    <property type="molecule type" value="Genomic_DNA"/>
</dbReference>
<keyword evidence="4" id="KW-1185">Reference proteome</keyword>
<gene>
    <name evidence="3" type="primary">Hypp6795</name>
    <name evidence="3" type="ORF">BLAG_LOCUS5808</name>
</gene>
<evidence type="ECO:0000313" key="3">
    <source>
        <dbReference type="EMBL" id="CAH1242519.1"/>
    </source>
</evidence>
<evidence type="ECO:0000256" key="1">
    <source>
        <dbReference type="ARBA" id="ARBA00023268"/>
    </source>
</evidence>
<evidence type="ECO:0000259" key="2">
    <source>
        <dbReference type="Pfam" id="PF17919"/>
    </source>
</evidence>
<dbReference type="AlphaFoldDB" id="A0A8K0EAN4"/>
<reference evidence="3" key="1">
    <citation type="submission" date="2022-01" db="EMBL/GenBank/DDBJ databases">
        <authorList>
            <person name="Braso-Vives M."/>
        </authorList>
    </citation>
    <scope>NUCLEOTIDE SEQUENCE</scope>
</reference>
<proteinExistence type="predicted"/>
<dbReference type="PANTHER" id="PTHR37984">
    <property type="entry name" value="PROTEIN CBG26694"/>
    <property type="match status" value="1"/>
</dbReference>
<dbReference type="Pfam" id="PF17919">
    <property type="entry name" value="RT_RNaseH_2"/>
    <property type="match status" value="1"/>
</dbReference>
<dbReference type="InterPro" id="IPR050951">
    <property type="entry name" value="Retrovirus_Pol_polyprotein"/>
</dbReference>
<name>A0A8K0EAN4_BRALA</name>
<dbReference type="InterPro" id="IPR043502">
    <property type="entry name" value="DNA/RNA_pol_sf"/>
</dbReference>
<organism evidence="3 4">
    <name type="scientific">Branchiostoma lanceolatum</name>
    <name type="common">Common lancelet</name>
    <name type="synonym">Amphioxus lanceolatum</name>
    <dbReference type="NCBI Taxonomy" id="7740"/>
    <lineage>
        <taxon>Eukaryota</taxon>
        <taxon>Metazoa</taxon>
        <taxon>Chordata</taxon>
        <taxon>Cephalochordata</taxon>
        <taxon>Leptocardii</taxon>
        <taxon>Amphioxiformes</taxon>
        <taxon>Branchiostomatidae</taxon>
        <taxon>Branchiostoma</taxon>
    </lineage>
</organism>